<proteinExistence type="predicted"/>
<dbReference type="Proteomes" id="UP000012112">
    <property type="component" value="Unassembled WGS sequence"/>
</dbReference>
<sequence>MVFRKRILSLSSCNLLIQTSYLKETFFNKTFSVSFRIIF</sequence>
<protein>
    <submittedName>
        <fullName evidence="1">Uncharacterized protein</fullName>
    </submittedName>
</protein>
<accession>M6VFH8</accession>
<evidence type="ECO:0000313" key="2">
    <source>
        <dbReference type="Proteomes" id="UP000012112"/>
    </source>
</evidence>
<reference evidence="1 2" key="1">
    <citation type="submission" date="2013-01" db="EMBL/GenBank/DDBJ databases">
        <authorList>
            <person name="Harkins D.M."/>
            <person name="Durkin A.S."/>
            <person name="Brinkac L.M."/>
            <person name="Haft D.H."/>
            <person name="Selengut J.D."/>
            <person name="Sanka R."/>
            <person name="DePew J."/>
            <person name="Purushe J."/>
            <person name="Matthias M.A."/>
            <person name="Vinetz J.M."/>
            <person name="Sutton G.G."/>
            <person name="Nierman W.C."/>
            <person name="Fouts D.E."/>
        </authorList>
    </citation>
    <scope>NUCLEOTIDE SEQUENCE [LARGE SCALE GENOMIC DNA]</scope>
    <source>
        <strain evidence="1 2">HAI1536</strain>
    </source>
</reference>
<evidence type="ECO:0000313" key="1">
    <source>
        <dbReference type="EMBL" id="EMO55595.1"/>
    </source>
</evidence>
<organism evidence="1 2">
    <name type="scientific">Leptospira noguchii</name>
    <dbReference type="NCBI Taxonomy" id="28182"/>
    <lineage>
        <taxon>Bacteria</taxon>
        <taxon>Pseudomonadati</taxon>
        <taxon>Spirochaetota</taxon>
        <taxon>Spirochaetia</taxon>
        <taxon>Leptospirales</taxon>
        <taxon>Leptospiraceae</taxon>
        <taxon>Leptospira</taxon>
    </lineage>
</organism>
<gene>
    <name evidence="1" type="ORF">LEP1GSC172_2214</name>
</gene>
<name>M6VFH8_9LEPT</name>
<dbReference type="AlphaFoldDB" id="M6VFH8"/>
<comment type="caution">
    <text evidence="1">The sequence shown here is derived from an EMBL/GenBank/DDBJ whole genome shotgun (WGS) entry which is preliminary data.</text>
</comment>
<dbReference type="EMBL" id="AKWD02000006">
    <property type="protein sequence ID" value="EMO55595.1"/>
    <property type="molecule type" value="Genomic_DNA"/>
</dbReference>